<name>A0ABT6FCA2_9BACT</name>
<organism evidence="4 5">
    <name type="scientific">Paludisphaera mucosa</name>
    <dbReference type="NCBI Taxonomy" id="3030827"/>
    <lineage>
        <taxon>Bacteria</taxon>
        <taxon>Pseudomonadati</taxon>
        <taxon>Planctomycetota</taxon>
        <taxon>Planctomycetia</taxon>
        <taxon>Isosphaerales</taxon>
        <taxon>Isosphaeraceae</taxon>
        <taxon>Paludisphaera</taxon>
    </lineage>
</organism>
<evidence type="ECO:0000256" key="2">
    <source>
        <dbReference type="SAM" id="SignalP"/>
    </source>
</evidence>
<dbReference type="InterPro" id="IPR011044">
    <property type="entry name" value="Quino_amine_DH_bsu"/>
</dbReference>
<dbReference type="SUPFAM" id="SSF50969">
    <property type="entry name" value="YVTN repeat-like/Quinoprotein amine dehydrogenase"/>
    <property type="match status" value="1"/>
</dbReference>
<evidence type="ECO:0000313" key="4">
    <source>
        <dbReference type="EMBL" id="MDG3005126.1"/>
    </source>
</evidence>
<gene>
    <name evidence="4" type="ORF">PZE19_15160</name>
</gene>
<dbReference type="Pfam" id="PF03983">
    <property type="entry name" value="SHD1"/>
    <property type="match status" value="1"/>
</dbReference>
<keyword evidence="5" id="KW-1185">Reference proteome</keyword>
<dbReference type="EMBL" id="JARRAG010000002">
    <property type="protein sequence ID" value="MDG3005126.1"/>
    <property type="molecule type" value="Genomic_DNA"/>
</dbReference>
<evidence type="ECO:0000313" key="5">
    <source>
        <dbReference type="Proteomes" id="UP001216907"/>
    </source>
</evidence>
<evidence type="ECO:0000256" key="1">
    <source>
        <dbReference type="SAM" id="MobiDB-lite"/>
    </source>
</evidence>
<dbReference type="RefSeq" id="WP_277861475.1">
    <property type="nucleotide sequence ID" value="NZ_JARRAG010000002.1"/>
</dbReference>
<dbReference type="InterPro" id="IPR015943">
    <property type="entry name" value="WD40/YVTN_repeat-like_dom_sf"/>
</dbReference>
<evidence type="ECO:0000259" key="3">
    <source>
        <dbReference type="Pfam" id="PF03983"/>
    </source>
</evidence>
<sequence>MRASLGPVALRCAVLFGVLVFASSPPARADEPEVRTWKDVSGRFKIQARYAGVDGENVNLKKADGSQVQVLLDRLCSADRNYVAEQQKKLAEEDPFKPKPAEDPFQPKPTPGSGHNNGMARKPGTAKPASADAPASPAGGEPFEIQPDWSSAQLAGLPADGEWKVAVGSAGAAPTASASPRLRAVPIPATTDFFEGRKGYVLNAPGTHALVGYTLDNPKPGATRVVLCDLKAGKPLASMKSEGLMAPLALSDAGDQVLMRKDEFGFGNADRLELWNLAGKGVVKVWTMAPHGDAQGPARDVKWAAFLGPKRFATVGGGKLAIWDLDPVRPTTTLQVADGCVPAVSPDGKFLAFAHDGKVGLLDVEAGQVAALQPMPVQHAPWPAFGFSPTGKRFACLAGGKMFVWNSDDGALHRDVQLNPIAVGPNVPPAWSDDDHVLVGDRFLIDVESQVKLWEYQGPEAVVADRDGVCWFLLAARQNQPGALVPARLPQANVQQALKQALADPNFFILRPGATVSIDASGIADGSQRGRVVEALTAKLAEMQVKVAPGAPLVVLPAVEAGKEEEISYRTMGAGFRTDKFKVRPQLSRVKLAYQGQQAWESGSSTLPHFEIAHLGPNESLADHVKKFEKPNYAFFEHVELPRLLARPSPGGSFTLGRSQVSTAGVR</sequence>
<dbReference type="InterPro" id="IPR007131">
    <property type="entry name" value="SHD1"/>
</dbReference>
<comment type="caution">
    <text evidence="4">The sequence shown here is derived from an EMBL/GenBank/DDBJ whole genome shotgun (WGS) entry which is preliminary data.</text>
</comment>
<accession>A0ABT6FCA2</accession>
<proteinExistence type="predicted"/>
<reference evidence="4 5" key="1">
    <citation type="submission" date="2023-03" db="EMBL/GenBank/DDBJ databases">
        <title>Paludisphaera mucosa sp. nov. a novel planctomycete from northern fen.</title>
        <authorList>
            <person name="Ivanova A."/>
        </authorList>
    </citation>
    <scope>NUCLEOTIDE SEQUENCE [LARGE SCALE GENOMIC DNA]</scope>
    <source>
        <strain evidence="4 5">Pla2</strain>
    </source>
</reference>
<feature type="chain" id="PRO_5045330832" evidence="2">
    <location>
        <begin position="30"/>
        <end position="667"/>
    </location>
</feature>
<dbReference type="Proteomes" id="UP001216907">
    <property type="component" value="Unassembled WGS sequence"/>
</dbReference>
<dbReference type="Gene3D" id="2.30.30.700">
    <property type="entry name" value="SLA1 homology domain 1"/>
    <property type="match status" value="1"/>
</dbReference>
<feature type="domain" description="SLA1 homology" evidence="3">
    <location>
        <begin position="29"/>
        <end position="88"/>
    </location>
</feature>
<feature type="signal peptide" evidence="2">
    <location>
        <begin position="1"/>
        <end position="29"/>
    </location>
</feature>
<feature type="compositionally biased region" description="Basic and acidic residues" evidence="1">
    <location>
        <begin position="86"/>
        <end position="102"/>
    </location>
</feature>
<protein>
    <submittedName>
        <fullName evidence="4">SHD1 domain-containing protein</fullName>
    </submittedName>
</protein>
<keyword evidence="2" id="KW-0732">Signal</keyword>
<feature type="compositionally biased region" description="Low complexity" evidence="1">
    <location>
        <begin position="126"/>
        <end position="138"/>
    </location>
</feature>
<dbReference type="Gene3D" id="2.130.10.10">
    <property type="entry name" value="YVTN repeat-like/Quinoprotein amine dehydrogenase"/>
    <property type="match status" value="1"/>
</dbReference>
<feature type="region of interest" description="Disordered" evidence="1">
    <location>
        <begin position="86"/>
        <end position="146"/>
    </location>
</feature>